<dbReference type="PROSITE" id="PS50893">
    <property type="entry name" value="ABC_TRANSPORTER_2"/>
    <property type="match status" value="1"/>
</dbReference>
<evidence type="ECO:0000256" key="9">
    <source>
        <dbReference type="SAM" id="Phobius"/>
    </source>
</evidence>
<protein>
    <submittedName>
        <fullName evidence="13">ABC transporter</fullName>
    </submittedName>
</protein>
<evidence type="ECO:0000256" key="5">
    <source>
        <dbReference type="ARBA" id="ARBA00022741"/>
    </source>
</evidence>
<reference evidence="12" key="3">
    <citation type="submission" date="2018-03" db="EMBL/GenBank/DDBJ databases">
        <authorList>
            <person name="Jeon C.O."/>
        </authorList>
    </citation>
    <scope>NUCLEOTIDE SEQUENCE</scope>
    <source>
        <strain evidence="12">JCM 31126</strain>
    </source>
</reference>
<dbReference type="GO" id="GO:0016887">
    <property type="term" value="F:ATP hydrolysis activity"/>
    <property type="evidence" value="ECO:0007669"/>
    <property type="project" value="InterPro"/>
</dbReference>
<dbReference type="Pfam" id="PF00005">
    <property type="entry name" value="ABC_tran"/>
    <property type="match status" value="1"/>
</dbReference>
<dbReference type="SMART" id="SM00382">
    <property type="entry name" value="AAA"/>
    <property type="match status" value="1"/>
</dbReference>
<dbReference type="PROSITE" id="PS50929">
    <property type="entry name" value="ABC_TM1F"/>
    <property type="match status" value="1"/>
</dbReference>
<dbReference type="RefSeq" id="WP_123935653.1">
    <property type="nucleotide sequence ID" value="NZ_BSUW01000001.1"/>
</dbReference>
<evidence type="ECO:0000256" key="7">
    <source>
        <dbReference type="ARBA" id="ARBA00022989"/>
    </source>
</evidence>
<keyword evidence="8 9" id="KW-0472">Membrane</keyword>
<sequence length="589" mass="66122">MTVNFYEVYPSSWQTVKRLFSYLKNYKKIVSLSLLMTVISTIMEVSAPIVMGAILNHLQTAIAEQVPMDFNYIVQTSLFLAALYILLALSKIVVERMLVQLSQSLIKNMRTEVSSKIKKVPLSFFDQHSTGDLLSRITNDVEAIGRNVQLSVSQIVNSLLMFLGITVMMLYISPLLFLVFFITVPLNILATKIIMGHSKKYFRAKSERLGGMVGYVEENYTGTDLIKAYNYQDQSNQEFKEYNDRLFDVSYRASFMAGILNPVMTFIGNVAYVLIAIVGGLLIVNGTIMAGDVLAFMQYSQNIRRPIDVIAEMANTLQETIASSNRVFQFLDAPEEVEDTTHRIEPPIEKIEIDHVGFEYEKGEPVIQDLSLTVNQGETVAIVGHTGAGKTTLVNLLLRFYDVTKNRILINGIDIRTVPRDNLRSFFGMVLQDTWLTQGTVYDNILYGNIHATKDEVIQASKEAHAHHFIETLPNGYQTVLNEDATNISQGQQQLLTIARAFVSDPAILILDEATSSVDTRTEQLIQQAMANLMKGRTNFVIAHRLSTIVDADKILVMDQGDIVEQGSHEELLAKNGVYAELYNSQFSE</sequence>
<dbReference type="InterPro" id="IPR039421">
    <property type="entry name" value="Type_1_exporter"/>
</dbReference>
<evidence type="ECO:0000313" key="12">
    <source>
        <dbReference type="EMBL" id="AYW48059.1"/>
    </source>
</evidence>
<dbReference type="InterPro" id="IPR003439">
    <property type="entry name" value="ABC_transporter-like_ATP-bd"/>
</dbReference>
<dbReference type="GO" id="GO:0005524">
    <property type="term" value="F:ATP binding"/>
    <property type="evidence" value="ECO:0007669"/>
    <property type="project" value="UniProtKB-KW"/>
</dbReference>
<evidence type="ECO:0000256" key="3">
    <source>
        <dbReference type="ARBA" id="ARBA00022475"/>
    </source>
</evidence>
<keyword evidence="4 9" id="KW-0812">Transmembrane</keyword>
<evidence type="ECO:0000313" key="13">
    <source>
        <dbReference type="EMBL" id="GMA72283.1"/>
    </source>
</evidence>
<keyword evidence="5" id="KW-0547">Nucleotide-binding</keyword>
<dbReference type="SUPFAM" id="SSF52540">
    <property type="entry name" value="P-loop containing nucleoside triphosphate hydrolases"/>
    <property type="match status" value="1"/>
</dbReference>
<feature type="transmembrane region" description="Helical" evidence="9">
    <location>
        <begin position="72"/>
        <end position="94"/>
    </location>
</feature>
<dbReference type="CDD" id="cd03254">
    <property type="entry name" value="ABCC_Glucan_exporter_like"/>
    <property type="match status" value="1"/>
</dbReference>
<dbReference type="EMBL" id="CP027783">
    <property type="protein sequence ID" value="AYW48059.1"/>
    <property type="molecule type" value="Genomic_DNA"/>
</dbReference>
<evidence type="ECO:0000256" key="1">
    <source>
        <dbReference type="ARBA" id="ARBA00004651"/>
    </source>
</evidence>
<evidence type="ECO:0000259" key="11">
    <source>
        <dbReference type="PROSITE" id="PS50929"/>
    </source>
</evidence>
<feature type="transmembrane region" description="Helical" evidence="9">
    <location>
        <begin position="155"/>
        <end position="172"/>
    </location>
</feature>
<comment type="subcellular location">
    <subcellularLocation>
        <location evidence="1">Cell membrane</location>
        <topology evidence="1">Multi-pass membrane protein</topology>
    </subcellularLocation>
</comment>
<dbReference type="InterPro" id="IPR017871">
    <property type="entry name" value="ABC_transporter-like_CS"/>
</dbReference>
<feature type="transmembrane region" description="Helical" evidence="9">
    <location>
        <begin position="178"/>
        <end position="195"/>
    </location>
</feature>
<dbReference type="EMBL" id="BSUW01000001">
    <property type="protein sequence ID" value="GMA72283.1"/>
    <property type="molecule type" value="Genomic_DNA"/>
</dbReference>
<dbReference type="InterPro" id="IPR011527">
    <property type="entry name" value="ABC1_TM_dom"/>
</dbReference>
<reference evidence="13" key="4">
    <citation type="submission" date="2023-02" db="EMBL/GenBank/DDBJ databases">
        <authorList>
            <person name="Sun Q."/>
            <person name="Mori K."/>
        </authorList>
    </citation>
    <scope>NUCLEOTIDE SEQUENCE</scope>
    <source>
        <strain evidence="13">NBRC 114545</strain>
    </source>
</reference>
<dbReference type="InterPro" id="IPR003593">
    <property type="entry name" value="AAA+_ATPase"/>
</dbReference>
<name>A0AA37XJJ2_9ENTE</name>
<dbReference type="PANTHER" id="PTHR43394">
    <property type="entry name" value="ATP-DEPENDENT PERMEASE MDL1, MITOCHONDRIAL"/>
    <property type="match status" value="1"/>
</dbReference>
<dbReference type="SUPFAM" id="SSF90123">
    <property type="entry name" value="ABC transporter transmembrane region"/>
    <property type="match status" value="1"/>
</dbReference>
<accession>A0AA37XJJ2</accession>
<dbReference type="InterPro" id="IPR027417">
    <property type="entry name" value="P-loop_NTPase"/>
</dbReference>
<evidence type="ECO:0000256" key="8">
    <source>
        <dbReference type="ARBA" id="ARBA00023136"/>
    </source>
</evidence>
<evidence type="ECO:0000313" key="14">
    <source>
        <dbReference type="Proteomes" id="UP000268310"/>
    </source>
</evidence>
<evidence type="ECO:0000259" key="10">
    <source>
        <dbReference type="PROSITE" id="PS50893"/>
    </source>
</evidence>
<dbReference type="Gene3D" id="3.40.50.300">
    <property type="entry name" value="P-loop containing nucleotide triphosphate hydrolases"/>
    <property type="match status" value="1"/>
</dbReference>
<dbReference type="KEGG" id="too:C7K38_06565"/>
<dbReference type="FunFam" id="1.20.1560.10:FF:000011">
    <property type="entry name" value="Multidrug ABC transporter ATP-binding protein"/>
    <property type="match status" value="1"/>
</dbReference>
<dbReference type="AlphaFoldDB" id="A0AA37XJJ2"/>
<dbReference type="InterPro" id="IPR036640">
    <property type="entry name" value="ABC1_TM_sf"/>
</dbReference>
<dbReference type="CDD" id="cd18547">
    <property type="entry name" value="ABC_6TM_Tm288_like"/>
    <property type="match status" value="1"/>
</dbReference>
<organism evidence="13 15">
    <name type="scientific">Tetragenococcus osmophilus</name>
    <dbReference type="NCBI Taxonomy" id="526944"/>
    <lineage>
        <taxon>Bacteria</taxon>
        <taxon>Bacillati</taxon>
        <taxon>Bacillota</taxon>
        <taxon>Bacilli</taxon>
        <taxon>Lactobacillales</taxon>
        <taxon>Enterococcaceae</taxon>
        <taxon>Tetragenococcus</taxon>
    </lineage>
</organism>
<dbReference type="GO" id="GO:0015421">
    <property type="term" value="F:ABC-type oligopeptide transporter activity"/>
    <property type="evidence" value="ECO:0007669"/>
    <property type="project" value="TreeGrafter"/>
</dbReference>
<dbReference type="Proteomes" id="UP001157039">
    <property type="component" value="Unassembled WGS sequence"/>
</dbReference>
<gene>
    <name evidence="12" type="ORF">C7K38_06565</name>
    <name evidence="13" type="ORF">GCM10025885_13320</name>
</gene>
<feature type="domain" description="ABC transporter" evidence="10">
    <location>
        <begin position="351"/>
        <end position="585"/>
    </location>
</feature>
<evidence type="ECO:0000313" key="15">
    <source>
        <dbReference type="Proteomes" id="UP001157039"/>
    </source>
</evidence>
<keyword evidence="7 9" id="KW-1133">Transmembrane helix</keyword>
<dbReference type="PANTHER" id="PTHR43394:SF1">
    <property type="entry name" value="ATP-BINDING CASSETTE SUB-FAMILY B MEMBER 10, MITOCHONDRIAL"/>
    <property type="match status" value="1"/>
</dbReference>
<evidence type="ECO:0000256" key="4">
    <source>
        <dbReference type="ARBA" id="ARBA00022692"/>
    </source>
</evidence>
<dbReference type="GO" id="GO:0005886">
    <property type="term" value="C:plasma membrane"/>
    <property type="evidence" value="ECO:0007669"/>
    <property type="project" value="UniProtKB-SubCell"/>
</dbReference>
<dbReference type="Proteomes" id="UP000268310">
    <property type="component" value="Chromosome"/>
</dbReference>
<proteinExistence type="predicted"/>
<reference evidence="13 15" key="2">
    <citation type="journal article" date="2014" name="Int. J. Syst. Evol. Microbiol.">
        <title>Complete genome sequence of Corynebacterium casei LMG S-19264T (=DSM 44701T), isolated from a smear-ripened cheese.</title>
        <authorList>
            <consortium name="US DOE Joint Genome Institute (JGI-PGF)"/>
            <person name="Walter F."/>
            <person name="Albersmeier A."/>
            <person name="Kalinowski J."/>
            <person name="Ruckert C."/>
        </authorList>
    </citation>
    <scope>NUCLEOTIDE SEQUENCE [LARGE SCALE GENOMIC DNA]</scope>
    <source>
        <strain evidence="13 15">NBRC 114545</strain>
    </source>
</reference>
<feature type="transmembrane region" description="Helical" evidence="9">
    <location>
        <begin position="273"/>
        <end position="297"/>
    </location>
</feature>
<dbReference type="PROSITE" id="PS00211">
    <property type="entry name" value="ABC_TRANSPORTER_1"/>
    <property type="match status" value="1"/>
</dbReference>
<keyword evidence="2" id="KW-0813">Transport</keyword>
<keyword evidence="3" id="KW-1003">Cell membrane</keyword>
<keyword evidence="6" id="KW-0067">ATP-binding</keyword>
<evidence type="ECO:0000256" key="2">
    <source>
        <dbReference type="ARBA" id="ARBA00022448"/>
    </source>
</evidence>
<feature type="transmembrane region" description="Helical" evidence="9">
    <location>
        <begin position="29"/>
        <end position="52"/>
    </location>
</feature>
<dbReference type="Gene3D" id="1.20.1560.10">
    <property type="entry name" value="ABC transporter type 1, transmembrane domain"/>
    <property type="match status" value="1"/>
</dbReference>
<reference evidence="12 14" key="1">
    <citation type="journal article" date="2012" name="Int. J. Syst. Evol. Microbiol.">
        <title>Characterization of Tetragenococcus strains from sugar thick juice reveals a novel species, Tetragenococcus osmophilus sp. nov., and divides Tetragenococcus halophilus into two subspecies, T. halophilus subsp. halophilus subsp. nov. and T. halophilus subsp. flandriensis subsp. nov.</title>
        <authorList>
            <person name="Juste A."/>
            <person name="Van Trappen S."/>
            <person name="Verreth C."/>
            <person name="Cleenwerck I."/>
            <person name="De Vos P."/>
            <person name="Lievens B."/>
            <person name="Willems K.A."/>
        </authorList>
    </citation>
    <scope>NUCLEOTIDE SEQUENCE [LARGE SCALE GENOMIC DNA]</scope>
    <source>
        <strain evidence="12 14">JCM 31126</strain>
    </source>
</reference>
<keyword evidence="14" id="KW-1185">Reference proteome</keyword>
<feature type="domain" description="ABC transmembrane type-1" evidence="11">
    <location>
        <begin position="32"/>
        <end position="319"/>
    </location>
</feature>
<dbReference type="Pfam" id="PF00664">
    <property type="entry name" value="ABC_membrane"/>
    <property type="match status" value="1"/>
</dbReference>
<dbReference type="FunFam" id="3.40.50.300:FF:000287">
    <property type="entry name" value="Multidrug ABC transporter ATP-binding protein"/>
    <property type="match status" value="1"/>
</dbReference>
<evidence type="ECO:0000256" key="6">
    <source>
        <dbReference type="ARBA" id="ARBA00022840"/>
    </source>
</evidence>